<keyword evidence="1" id="KW-1133">Transmembrane helix</keyword>
<accession>A0ABQ1F2Y3</accession>
<sequence>MYLVIAIAIVGLLALGLVAHGARIRRIPERRDRAGRYFLLGGALMTFSAVLLVLQRSGA</sequence>
<dbReference type="Proteomes" id="UP000603317">
    <property type="component" value="Unassembled WGS sequence"/>
</dbReference>
<dbReference type="RefSeq" id="WP_188640966.1">
    <property type="nucleotide sequence ID" value="NZ_BMID01000001.1"/>
</dbReference>
<keyword evidence="1" id="KW-0812">Transmembrane</keyword>
<dbReference type="EMBL" id="BMID01000001">
    <property type="protein sequence ID" value="GFZ97865.1"/>
    <property type="molecule type" value="Genomic_DNA"/>
</dbReference>
<keyword evidence="1" id="KW-0472">Membrane</keyword>
<name>A0ABQ1F2Y3_9SPHN</name>
<reference evidence="3" key="1">
    <citation type="journal article" date="2019" name="Int. J. Syst. Evol. Microbiol.">
        <title>The Global Catalogue of Microorganisms (GCM) 10K type strain sequencing project: providing services to taxonomists for standard genome sequencing and annotation.</title>
        <authorList>
            <consortium name="The Broad Institute Genomics Platform"/>
            <consortium name="The Broad Institute Genome Sequencing Center for Infectious Disease"/>
            <person name="Wu L."/>
            <person name="Ma J."/>
        </authorList>
    </citation>
    <scope>NUCLEOTIDE SEQUENCE [LARGE SCALE GENOMIC DNA]</scope>
    <source>
        <strain evidence="3">CGMCC 1.15297</strain>
    </source>
</reference>
<proteinExistence type="predicted"/>
<comment type="caution">
    <text evidence="2">The sequence shown here is derived from an EMBL/GenBank/DDBJ whole genome shotgun (WGS) entry which is preliminary data.</text>
</comment>
<evidence type="ECO:0000313" key="3">
    <source>
        <dbReference type="Proteomes" id="UP000603317"/>
    </source>
</evidence>
<organism evidence="2 3">
    <name type="scientific">Blastomonas marina</name>
    <dbReference type="NCBI Taxonomy" id="1867408"/>
    <lineage>
        <taxon>Bacteria</taxon>
        <taxon>Pseudomonadati</taxon>
        <taxon>Pseudomonadota</taxon>
        <taxon>Alphaproteobacteria</taxon>
        <taxon>Sphingomonadales</taxon>
        <taxon>Sphingomonadaceae</taxon>
        <taxon>Blastomonas</taxon>
    </lineage>
</organism>
<feature type="transmembrane region" description="Helical" evidence="1">
    <location>
        <begin position="37"/>
        <end position="54"/>
    </location>
</feature>
<evidence type="ECO:0000313" key="2">
    <source>
        <dbReference type="EMBL" id="GFZ97865.1"/>
    </source>
</evidence>
<gene>
    <name evidence="2" type="ORF">GCM10010923_02400</name>
</gene>
<keyword evidence="3" id="KW-1185">Reference proteome</keyword>
<protein>
    <submittedName>
        <fullName evidence="2">Uncharacterized protein</fullName>
    </submittedName>
</protein>
<evidence type="ECO:0000256" key="1">
    <source>
        <dbReference type="SAM" id="Phobius"/>
    </source>
</evidence>